<dbReference type="SMART" id="SM00347">
    <property type="entry name" value="HTH_MARR"/>
    <property type="match status" value="1"/>
</dbReference>
<dbReference type="EMBL" id="CP022098">
    <property type="protein sequence ID" value="ATB43684.1"/>
    <property type="molecule type" value="Genomic_DNA"/>
</dbReference>
<dbReference type="KEGG" id="cfus:CYFUS_009164"/>
<dbReference type="PROSITE" id="PS01117">
    <property type="entry name" value="HTH_MARR_1"/>
    <property type="match status" value="1"/>
</dbReference>
<evidence type="ECO:0000256" key="2">
    <source>
        <dbReference type="ARBA" id="ARBA00023125"/>
    </source>
</evidence>
<evidence type="ECO:0000259" key="5">
    <source>
        <dbReference type="PROSITE" id="PS50995"/>
    </source>
</evidence>
<accession>A0A250JIF9</accession>
<dbReference type="Pfam" id="PF12802">
    <property type="entry name" value="MarR_2"/>
    <property type="match status" value="1"/>
</dbReference>
<evidence type="ECO:0000313" key="7">
    <source>
        <dbReference type="Proteomes" id="UP000217257"/>
    </source>
</evidence>
<dbReference type="GO" id="GO:0003700">
    <property type="term" value="F:DNA-binding transcription factor activity"/>
    <property type="evidence" value="ECO:0007669"/>
    <property type="project" value="InterPro"/>
</dbReference>
<dbReference type="InterPro" id="IPR039422">
    <property type="entry name" value="MarR/SlyA-like"/>
</dbReference>
<evidence type="ECO:0000313" key="6">
    <source>
        <dbReference type="EMBL" id="ATB43684.1"/>
    </source>
</evidence>
<feature type="compositionally biased region" description="Basic and acidic residues" evidence="4">
    <location>
        <begin position="1"/>
        <end position="26"/>
    </location>
</feature>
<dbReference type="InterPro" id="IPR023187">
    <property type="entry name" value="Tscrpt_reg_MarR-type_CS"/>
</dbReference>
<feature type="region of interest" description="Disordered" evidence="4">
    <location>
        <begin position="183"/>
        <end position="216"/>
    </location>
</feature>
<dbReference type="GO" id="GO:0006950">
    <property type="term" value="P:response to stress"/>
    <property type="evidence" value="ECO:0007669"/>
    <property type="project" value="TreeGrafter"/>
</dbReference>
<organism evidence="6 7">
    <name type="scientific">Cystobacter fuscus</name>
    <dbReference type="NCBI Taxonomy" id="43"/>
    <lineage>
        <taxon>Bacteria</taxon>
        <taxon>Pseudomonadati</taxon>
        <taxon>Myxococcota</taxon>
        <taxon>Myxococcia</taxon>
        <taxon>Myxococcales</taxon>
        <taxon>Cystobacterineae</taxon>
        <taxon>Archangiaceae</taxon>
        <taxon>Cystobacter</taxon>
    </lineage>
</organism>
<feature type="domain" description="HTH marR-type" evidence="5">
    <location>
        <begin position="46"/>
        <end position="182"/>
    </location>
</feature>
<dbReference type="InterPro" id="IPR000835">
    <property type="entry name" value="HTH_MarR-typ"/>
</dbReference>
<name>A0A250JIF9_9BACT</name>
<evidence type="ECO:0000256" key="3">
    <source>
        <dbReference type="ARBA" id="ARBA00023163"/>
    </source>
</evidence>
<protein>
    <submittedName>
        <fullName evidence="6">MarR family transcriptional regulator</fullName>
    </submittedName>
</protein>
<keyword evidence="1" id="KW-0805">Transcription regulation</keyword>
<keyword evidence="2" id="KW-0238">DNA-binding</keyword>
<feature type="region of interest" description="Disordered" evidence="4">
    <location>
        <begin position="1"/>
        <end position="39"/>
    </location>
</feature>
<proteinExistence type="predicted"/>
<keyword evidence="3" id="KW-0804">Transcription</keyword>
<gene>
    <name evidence="6" type="ORF">CYFUS_009164</name>
</gene>
<dbReference type="PANTHER" id="PTHR33164">
    <property type="entry name" value="TRANSCRIPTIONAL REGULATOR, MARR FAMILY"/>
    <property type="match status" value="1"/>
</dbReference>
<dbReference type="GO" id="GO:0003677">
    <property type="term" value="F:DNA binding"/>
    <property type="evidence" value="ECO:0007669"/>
    <property type="project" value="UniProtKB-KW"/>
</dbReference>
<evidence type="ECO:0000256" key="1">
    <source>
        <dbReference type="ARBA" id="ARBA00023015"/>
    </source>
</evidence>
<sequence length="216" mass="23433">MRDSVQRRDRRSPVEFRDTVEMKPIDETAESPTTVGRDNKAPLGEVLEFMRLLWAVDHGLQSTSKRMESTLGLTGPQRLVLRLVGRFPGITAGRLAQIMHVHPSTLTGVLKRMEKRGLLERKSDPLDGRKALFALTEAGRTMDVPATGTVEAAVERVLSRLSRARLQAAQEALTALAEELGGADAPGEYAQGPSLAKEEASAQSGDDAPASPTPQR</sequence>
<dbReference type="Proteomes" id="UP000217257">
    <property type="component" value="Chromosome"/>
</dbReference>
<dbReference type="Gene3D" id="1.10.10.10">
    <property type="entry name" value="Winged helix-like DNA-binding domain superfamily/Winged helix DNA-binding domain"/>
    <property type="match status" value="1"/>
</dbReference>
<dbReference type="InterPro" id="IPR036390">
    <property type="entry name" value="WH_DNA-bd_sf"/>
</dbReference>
<evidence type="ECO:0000256" key="4">
    <source>
        <dbReference type="SAM" id="MobiDB-lite"/>
    </source>
</evidence>
<dbReference type="AlphaFoldDB" id="A0A250JIF9"/>
<dbReference type="SUPFAM" id="SSF46785">
    <property type="entry name" value="Winged helix' DNA-binding domain"/>
    <property type="match status" value="1"/>
</dbReference>
<reference evidence="6 7" key="1">
    <citation type="submission" date="2017-06" db="EMBL/GenBank/DDBJ databases">
        <title>Sequencing and comparative analysis of myxobacterial genomes.</title>
        <authorList>
            <person name="Rupp O."/>
            <person name="Goesmann A."/>
            <person name="Sogaard-Andersen L."/>
        </authorList>
    </citation>
    <scope>NUCLEOTIDE SEQUENCE [LARGE SCALE GENOMIC DNA]</scope>
    <source>
        <strain evidence="6 7">DSM 52655</strain>
    </source>
</reference>
<dbReference type="PROSITE" id="PS50995">
    <property type="entry name" value="HTH_MARR_2"/>
    <property type="match status" value="1"/>
</dbReference>
<dbReference type="PANTHER" id="PTHR33164:SF64">
    <property type="entry name" value="TRANSCRIPTIONAL REGULATOR SLYA"/>
    <property type="match status" value="1"/>
</dbReference>
<dbReference type="InterPro" id="IPR036388">
    <property type="entry name" value="WH-like_DNA-bd_sf"/>
</dbReference>